<feature type="signal peptide" evidence="4">
    <location>
        <begin position="1"/>
        <end position="22"/>
    </location>
</feature>
<keyword evidence="2" id="KW-0204">Cytolysis</keyword>
<keyword evidence="2" id="KW-0472">Membrane</keyword>
<evidence type="ECO:0000313" key="6">
    <source>
        <dbReference type="Proteomes" id="UP000179467"/>
    </source>
</evidence>
<dbReference type="Proteomes" id="UP000179467">
    <property type="component" value="Unassembled WGS sequence"/>
</dbReference>
<dbReference type="InterPro" id="IPR028351">
    <property type="entry name" value="CyaE"/>
</dbReference>
<organism evidence="5 6">
    <name type="scientific">Edaphosphingomonas haloaromaticamans</name>
    <dbReference type="NCBI Taxonomy" id="653954"/>
    <lineage>
        <taxon>Bacteria</taxon>
        <taxon>Pseudomonadati</taxon>
        <taxon>Pseudomonadota</taxon>
        <taxon>Alphaproteobacteria</taxon>
        <taxon>Sphingomonadales</taxon>
        <taxon>Rhizorhabdaceae</taxon>
        <taxon>Edaphosphingomonas</taxon>
    </lineage>
</organism>
<dbReference type="InterPro" id="IPR003423">
    <property type="entry name" value="OMP_efflux"/>
</dbReference>
<dbReference type="AlphaFoldDB" id="A0A1S1HJ59"/>
<evidence type="ECO:0000256" key="3">
    <source>
        <dbReference type="SAM" id="MobiDB-lite"/>
    </source>
</evidence>
<comment type="caution">
    <text evidence="5">The sequence shown here is derived from an EMBL/GenBank/DDBJ whole genome shotgun (WGS) entry which is preliminary data.</text>
</comment>
<keyword evidence="4" id="KW-0732">Signal</keyword>
<name>A0A1S1HJ59_9SPHN</name>
<gene>
    <name evidence="5" type="primary">arpC_2</name>
    <name evidence="5" type="ORF">BHE75_04341</name>
</gene>
<comment type="subcellular location">
    <subcellularLocation>
        <location evidence="2">Cell outer membrane</location>
        <topology evidence="2">Peripheral membrane protein</topology>
    </subcellularLocation>
</comment>
<feature type="chain" id="PRO_5012887598" description="Protein CyaE" evidence="4">
    <location>
        <begin position="23"/>
        <end position="525"/>
    </location>
</feature>
<dbReference type="EMBL" id="MIPT01000001">
    <property type="protein sequence ID" value="OHT22314.1"/>
    <property type="molecule type" value="Genomic_DNA"/>
</dbReference>
<comment type="similarity">
    <text evidence="1 2">Belongs to the outer membrane factor (OMF) (TC 1.B.17) family.</text>
</comment>
<evidence type="ECO:0000256" key="4">
    <source>
        <dbReference type="SAM" id="SignalP"/>
    </source>
</evidence>
<sequence length="525" mass="53967">MSPGPKPSLLLALALVPGLAGCAASRLDHAPDAPDRPWRPATSATGEILPGPPADATAPDEGYVLPANRTLATLPEPPRIDPAKTYGLADLIDLAEAHNPETRIAWNAARDTALAAGIARSTYLPRLTATALGGYQAAHGHGSTPGIGASGDDSFSGTVSALSLQWLLFDFGQRKAIIESVDQATIVANIGFTAAHQRLIHAVSLAFYAYSAARARSDNATRSLDDARAVQAAAQARFDRGIGTVIEVAQAKQATAQAHLAQVQAAGLTQDAYVGLLAAMGLPPLARIAIADADGRNLSPALANDVEKIITEAIGRRPDILAAYSSLKASIANESAAKAEFLPKFFVSANAAYSTGDLSITGVPAIGPDQSPTLNVSNRRLGATILGGVTFPLFDGGRRQAALDQARTRTDTARLALDRAKDDAVREIVMANNALRTSLAAHEAAGELRSSAQTTFDAMLAAYRSGVGSATEVLIAERQLLEARTVLSDARSAALSAAASLALATGALGTAPGRPPGSLAGPGGR</sequence>
<evidence type="ECO:0000256" key="2">
    <source>
        <dbReference type="PIRNR" id="PIRNR001892"/>
    </source>
</evidence>
<dbReference type="Pfam" id="PF02321">
    <property type="entry name" value="OEP"/>
    <property type="match status" value="2"/>
</dbReference>
<dbReference type="GO" id="GO:0031640">
    <property type="term" value="P:killing of cells of another organism"/>
    <property type="evidence" value="ECO:0007669"/>
    <property type="project" value="UniProtKB-KW"/>
</dbReference>
<proteinExistence type="inferred from homology"/>
<accession>A0A1S1HJ59</accession>
<evidence type="ECO:0000313" key="5">
    <source>
        <dbReference type="EMBL" id="OHT22314.1"/>
    </source>
</evidence>
<dbReference type="GO" id="GO:0009279">
    <property type="term" value="C:cell outer membrane"/>
    <property type="evidence" value="ECO:0007669"/>
    <property type="project" value="UniProtKB-SubCell"/>
</dbReference>
<dbReference type="InterPro" id="IPR010131">
    <property type="entry name" value="MdtP/NodT-like"/>
</dbReference>
<feature type="compositionally biased region" description="Basic and acidic residues" evidence="3">
    <location>
        <begin position="27"/>
        <end position="38"/>
    </location>
</feature>
<dbReference type="SUPFAM" id="SSF56954">
    <property type="entry name" value="Outer membrane efflux proteins (OEP)"/>
    <property type="match status" value="1"/>
</dbReference>
<dbReference type="PIRSF" id="PIRSF001892">
    <property type="entry name" value="CyaE"/>
    <property type="match status" value="1"/>
</dbReference>
<dbReference type="PROSITE" id="PS51257">
    <property type="entry name" value="PROKAR_LIPOPROTEIN"/>
    <property type="match status" value="1"/>
</dbReference>
<protein>
    <recommendedName>
        <fullName evidence="2">Protein CyaE</fullName>
    </recommendedName>
</protein>
<dbReference type="PANTHER" id="PTHR30203:SF29">
    <property type="entry name" value="PROTEIN CYAE"/>
    <property type="match status" value="1"/>
</dbReference>
<feature type="region of interest" description="Disordered" evidence="3">
    <location>
        <begin position="27"/>
        <end position="59"/>
    </location>
</feature>
<keyword evidence="2" id="KW-0998">Cell outer membrane</keyword>
<keyword evidence="6" id="KW-1185">Reference proteome</keyword>
<dbReference type="PANTHER" id="PTHR30203">
    <property type="entry name" value="OUTER MEMBRANE CATION EFFLUX PROTEIN"/>
    <property type="match status" value="1"/>
</dbReference>
<dbReference type="Gene3D" id="1.20.1600.10">
    <property type="entry name" value="Outer membrane efflux proteins (OEP)"/>
    <property type="match status" value="1"/>
</dbReference>
<dbReference type="GO" id="GO:0015562">
    <property type="term" value="F:efflux transmembrane transporter activity"/>
    <property type="evidence" value="ECO:0007669"/>
    <property type="project" value="InterPro"/>
</dbReference>
<comment type="function">
    <text evidence="2">CyaE is necessary for transport of calmodulin-sensitive adenylate cyclase-hemolysin (cyclolysin).</text>
</comment>
<keyword evidence="2" id="KW-0813">Transport</keyword>
<evidence type="ECO:0000256" key="1">
    <source>
        <dbReference type="ARBA" id="ARBA00007613"/>
    </source>
</evidence>
<dbReference type="RefSeq" id="WP_254684525.1">
    <property type="nucleotide sequence ID" value="NZ_MIPT01000001.1"/>
</dbReference>
<keyword evidence="2" id="KW-0354">Hemolysis</keyword>
<reference evidence="5 6" key="1">
    <citation type="submission" date="2016-09" db="EMBL/GenBank/DDBJ databases">
        <title>Metabolic pathway, cell adaptation mechanisms and a novel monoxygenase revealed through proteogenomic-transcription analysis of a Sphingomonas haloaromaticamans strain degrading the fungicide ortho-phenylphenol.</title>
        <authorList>
            <person name="Perruchon C."/>
            <person name="Papadopoulou E.S."/>
            <person name="Rousidou C."/>
            <person name="Vasileiadis S."/>
            <person name="Tanou G."/>
            <person name="Amoutzias G."/>
            <person name="Molassiotis A."/>
            <person name="Karpouzas D.G."/>
        </authorList>
    </citation>
    <scope>NUCLEOTIDE SEQUENCE [LARGE SCALE GENOMIC DNA]</scope>
    <source>
        <strain evidence="5 6">P3</strain>
    </source>
</reference>